<feature type="non-terminal residue" evidence="2">
    <location>
        <position position="1"/>
    </location>
</feature>
<reference evidence="2" key="1">
    <citation type="submission" date="2018-05" db="EMBL/GenBank/DDBJ databases">
        <title>Draft genome of Mucuna pruriens seed.</title>
        <authorList>
            <person name="Nnadi N.E."/>
            <person name="Vos R."/>
            <person name="Hasami M.H."/>
            <person name="Devisetty U.K."/>
            <person name="Aguiy J.C."/>
        </authorList>
    </citation>
    <scope>NUCLEOTIDE SEQUENCE [LARGE SCALE GENOMIC DNA]</scope>
    <source>
        <strain evidence="2">JCA_2017</strain>
    </source>
</reference>
<gene>
    <name evidence="2" type="ORF">CR513_45146</name>
</gene>
<feature type="region of interest" description="Disordered" evidence="1">
    <location>
        <begin position="1"/>
        <end position="21"/>
    </location>
</feature>
<proteinExistence type="predicted"/>
<keyword evidence="3" id="KW-1185">Reference proteome</keyword>
<name>A0A371F9R6_MUCPR</name>
<dbReference type="Proteomes" id="UP000257109">
    <property type="component" value="Unassembled WGS sequence"/>
</dbReference>
<feature type="region of interest" description="Disordered" evidence="1">
    <location>
        <begin position="145"/>
        <end position="167"/>
    </location>
</feature>
<comment type="caution">
    <text evidence="2">The sequence shown here is derived from an EMBL/GenBank/DDBJ whole genome shotgun (WGS) entry which is preliminary data.</text>
</comment>
<sequence length="185" mass="18833">MNPIAPKRSPTPPPIGGVLRERHDLLQRRGERRRERRVAANGAGAVEFEPRIETAEVEVMSTLGHHPEHLRILVLAQTYGAGGVIPRGVPVELEPGVGVYDGLVEPHRDAGLGVVVVLRHEDDAGQDDAVGGGGGGGVGGGGLAAGAVGAAAEGGEEEEEAEGYGNGVAKAEVGEVGVRVRGGDG</sequence>
<dbReference type="EMBL" id="QJKJ01009971">
    <property type="protein sequence ID" value="RDX75027.1"/>
    <property type="molecule type" value="Genomic_DNA"/>
</dbReference>
<organism evidence="2 3">
    <name type="scientific">Mucuna pruriens</name>
    <name type="common">Velvet bean</name>
    <name type="synonym">Dolichos pruriens</name>
    <dbReference type="NCBI Taxonomy" id="157652"/>
    <lineage>
        <taxon>Eukaryota</taxon>
        <taxon>Viridiplantae</taxon>
        <taxon>Streptophyta</taxon>
        <taxon>Embryophyta</taxon>
        <taxon>Tracheophyta</taxon>
        <taxon>Spermatophyta</taxon>
        <taxon>Magnoliopsida</taxon>
        <taxon>eudicotyledons</taxon>
        <taxon>Gunneridae</taxon>
        <taxon>Pentapetalae</taxon>
        <taxon>rosids</taxon>
        <taxon>fabids</taxon>
        <taxon>Fabales</taxon>
        <taxon>Fabaceae</taxon>
        <taxon>Papilionoideae</taxon>
        <taxon>50 kb inversion clade</taxon>
        <taxon>NPAAA clade</taxon>
        <taxon>indigoferoid/millettioid clade</taxon>
        <taxon>Phaseoleae</taxon>
        <taxon>Mucuna</taxon>
    </lineage>
</organism>
<accession>A0A371F9R6</accession>
<protein>
    <submittedName>
        <fullName evidence="2">Uncharacterized protein</fullName>
    </submittedName>
</protein>
<evidence type="ECO:0000256" key="1">
    <source>
        <dbReference type="SAM" id="MobiDB-lite"/>
    </source>
</evidence>
<dbReference type="AlphaFoldDB" id="A0A371F9R6"/>
<evidence type="ECO:0000313" key="2">
    <source>
        <dbReference type="EMBL" id="RDX75027.1"/>
    </source>
</evidence>
<evidence type="ECO:0000313" key="3">
    <source>
        <dbReference type="Proteomes" id="UP000257109"/>
    </source>
</evidence>